<comment type="caution">
    <text evidence="9">The sequence shown here is derived from an EMBL/GenBank/DDBJ whole genome shotgun (WGS) entry which is preliminary data.</text>
</comment>
<dbReference type="RefSeq" id="WP_339589274.1">
    <property type="nucleotide sequence ID" value="NZ_JBBHJZ010000007.1"/>
</dbReference>
<dbReference type="Gene3D" id="3.30.200.20">
    <property type="entry name" value="Phosphorylase Kinase, domain 1"/>
    <property type="match status" value="1"/>
</dbReference>
<dbReference type="InterPro" id="IPR003660">
    <property type="entry name" value="HAMP_dom"/>
</dbReference>
<evidence type="ECO:0000313" key="9">
    <source>
        <dbReference type="EMBL" id="MEJ5979335.1"/>
    </source>
</evidence>
<dbReference type="Pfam" id="PF00069">
    <property type="entry name" value="Pkinase"/>
    <property type="match status" value="1"/>
</dbReference>
<protein>
    <submittedName>
        <fullName evidence="9">Protein kinase</fullName>
    </submittedName>
</protein>
<feature type="binding site" evidence="5">
    <location>
        <position position="36"/>
    </location>
    <ligand>
        <name>ATP</name>
        <dbReference type="ChEBI" id="CHEBI:30616"/>
    </ligand>
</feature>
<dbReference type="EMBL" id="JBBHJZ010000007">
    <property type="protein sequence ID" value="MEJ5979335.1"/>
    <property type="molecule type" value="Genomic_DNA"/>
</dbReference>
<dbReference type="Proteomes" id="UP001361239">
    <property type="component" value="Unassembled WGS sequence"/>
</dbReference>
<evidence type="ECO:0000256" key="4">
    <source>
        <dbReference type="ARBA" id="ARBA00022840"/>
    </source>
</evidence>
<dbReference type="InterPro" id="IPR000719">
    <property type="entry name" value="Prot_kinase_dom"/>
</dbReference>
<feature type="domain" description="Protein kinase" evidence="7">
    <location>
        <begin position="7"/>
        <end position="270"/>
    </location>
</feature>
<evidence type="ECO:0000256" key="2">
    <source>
        <dbReference type="ARBA" id="ARBA00022741"/>
    </source>
</evidence>
<gene>
    <name evidence="9" type="ORF">WG901_21960</name>
</gene>
<feature type="transmembrane region" description="Helical" evidence="6">
    <location>
        <begin position="292"/>
        <end position="313"/>
    </location>
</feature>
<sequence>MIMLGRYRIDAKIGEGAMADVYRGHDESIGRAVALKVLKEELARDAELSARFMREARAAGALNHPNIATIYDVGSVDGVAYIAMELVEGQPLDVALQAQGRLPYERVLSLGLQLASALAYAHDAGIVHRDLKPSNILLTSDGRTAKLLDFGVARIERDGADQDLARTQFGQLMGTPRYMSPEQALGNPVDHRSDLFSLGVVLYELTTGKVAFPGTTLATLAIKIAQEQVEPIERSAADCPRGMTFIIDKLLAKKPEHRFASAQVLNEAIAREIAAHGDQAPARRGLPLRVKLLLMTACVTALVLAGSVLSVLARQEATLQRIAIVSGASISDFVTRSSGVMFAENAGLAPEEQDWTTLQAYVASASKDPEIRSMVIADTAGVIRAASETALVGQPLAPALGEAAIAAPRPDQALRVTQAPDRGDGAGLRFVRPVQYAGKRFGSVDIVIKRAALDHAVADTRDMLILLSLVVIGVVATIGYLSGAMVARPLARLTKALDEAADCGFALRISHRRRDEFAVAFDAFNGAAAAIEPRLSSGTMPVEPDVVMTRVAPAQRDAA</sequence>
<evidence type="ECO:0000256" key="6">
    <source>
        <dbReference type="SAM" id="Phobius"/>
    </source>
</evidence>
<keyword evidence="6" id="KW-0812">Transmembrane</keyword>
<dbReference type="GO" id="GO:0016301">
    <property type="term" value="F:kinase activity"/>
    <property type="evidence" value="ECO:0007669"/>
    <property type="project" value="UniProtKB-KW"/>
</dbReference>
<dbReference type="PROSITE" id="PS50885">
    <property type="entry name" value="HAMP"/>
    <property type="match status" value="1"/>
</dbReference>
<evidence type="ECO:0000256" key="3">
    <source>
        <dbReference type="ARBA" id="ARBA00022777"/>
    </source>
</evidence>
<dbReference type="PANTHER" id="PTHR43289:SF6">
    <property type="entry name" value="SERINE_THREONINE-PROTEIN KINASE NEKL-3"/>
    <property type="match status" value="1"/>
</dbReference>
<keyword evidence="6" id="KW-1133">Transmembrane helix</keyword>
<dbReference type="InterPro" id="IPR011009">
    <property type="entry name" value="Kinase-like_dom_sf"/>
</dbReference>
<feature type="transmembrane region" description="Helical" evidence="6">
    <location>
        <begin position="463"/>
        <end position="487"/>
    </location>
</feature>
<evidence type="ECO:0000313" key="10">
    <source>
        <dbReference type="Proteomes" id="UP001361239"/>
    </source>
</evidence>
<proteinExistence type="predicted"/>
<evidence type="ECO:0000256" key="5">
    <source>
        <dbReference type="PROSITE-ProRule" id="PRU10141"/>
    </source>
</evidence>
<dbReference type="Gene3D" id="6.10.340.10">
    <property type="match status" value="1"/>
</dbReference>
<keyword evidence="3 9" id="KW-0418">Kinase</keyword>
<feature type="domain" description="HAMP" evidence="8">
    <location>
        <begin position="484"/>
        <end position="536"/>
    </location>
</feature>
<dbReference type="PROSITE" id="PS00107">
    <property type="entry name" value="PROTEIN_KINASE_ATP"/>
    <property type="match status" value="1"/>
</dbReference>
<evidence type="ECO:0000259" key="8">
    <source>
        <dbReference type="PROSITE" id="PS50885"/>
    </source>
</evidence>
<dbReference type="Gene3D" id="1.10.510.10">
    <property type="entry name" value="Transferase(Phosphotransferase) domain 1"/>
    <property type="match status" value="1"/>
</dbReference>
<dbReference type="SUPFAM" id="SSF56112">
    <property type="entry name" value="Protein kinase-like (PK-like)"/>
    <property type="match status" value="1"/>
</dbReference>
<evidence type="ECO:0000259" key="7">
    <source>
        <dbReference type="PROSITE" id="PS50011"/>
    </source>
</evidence>
<dbReference type="SMART" id="SM00220">
    <property type="entry name" value="S_TKc"/>
    <property type="match status" value="1"/>
</dbReference>
<dbReference type="PANTHER" id="PTHR43289">
    <property type="entry name" value="MITOGEN-ACTIVATED PROTEIN KINASE KINASE KINASE 20-RELATED"/>
    <property type="match status" value="1"/>
</dbReference>
<organism evidence="9 10">
    <name type="scientific">Novosphingobium anseongense</name>
    <dbReference type="NCBI Taxonomy" id="3133436"/>
    <lineage>
        <taxon>Bacteria</taxon>
        <taxon>Pseudomonadati</taxon>
        <taxon>Pseudomonadota</taxon>
        <taxon>Alphaproteobacteria</taxon>
        <taxon>Sphingomonadales</taxon>
        <taxon>Sphingomonadaceae</taxon>
        <taxon>Novosphingobium</taxon>
    </lineage>
</organism>
<dbReference type="PROSITE" id="PS00108">
    <property type="entry name" value="PROTEIN_KINASE_ST"/>
    <property type="match status" value="1"/>
</dbReference>
<evidence type="ECO:0000256" key="1">
    <source>
        <dbReference type="ARBA" id="ARBA00022679"/>
    </source>
</evidence>
<keyword evidence="4 5" id="KW-0067">ATP-binding</keyword>
<accession>A0ABU8S1U7</accession>
<dbReference type="CDD" id="cd14014">
    <property type="entry name" value="STKc_PknB_like"/>
    <property type="match status" value="1"/>
</dbReference>
<dbReference type="InterPro" id="IPR008271">
    <property type="entry name" value="Ser/Thr_kinase_AS"/>
</dbReference>
<keyword evidence="10" id="KW-1185">Reference proteome</keyword>
<keyword evidence="1" id="KW-0808">Transferase</keyword>
<keyword evidence="6" id="KW-0472">Membrane</keyword>
<dbReference type="InterPro" id="IPR017441">
    <property type="entry name" value="Protein_kinase_ATP_BS"/>
</dbReference>
<reference evidence="9 10" key="1">
    <citation type="submission" date="2024-03" db="EMBL/GenBank/DDBJ databases">
        <authorList>
            <person name="Jo J.-H."/>
        </authorList>
    </citation>
    <scope>NUCLEOTIDE SEQUENCE [LARGE SCALE GENOMIC DNA]</scope>
    <source>
        <strain evidence="9 10">PS1R-30</strain>
    </source>
</reference>
<keyword evidence="2 5" id="KW-0547">Nucleotide-binding</keyword>
<dbReference type="PROSITE" id="PS50011">
    <property type="entry name" value="PROTEIN_KINASE_DOM"/>
    <property type="match status" value="1"/>
</dbReference>
<name>A0ABU8S1U7_9SPHN</name>